<evidence type="ECO:0000256" key="1">
    <source>
        <dbReference type="SAM" id="MobiDB-lite"/>
    </source>
</evidence>
<organism evidence="2 3">
    <name type="scientific">Actinocatenispora comari</name>
    <dbReference type="NCBI Taxonomy" id="2807577"/>
    <lineage>
        <taxon>Bacteria</taxon>
        <taxon>Bacillati</taxon>
        <taxon>Actinomycetota</taxon>
        <taxon>Actinomycetes</taxon>
        <taxon>Micromonosporales</taxon>
        <taxon>Micromonosporaceae</taxon>
        <taxon>Actinocatenispora</taxon>
    </lineage>
</organism>
<dbReference type="Proteomes" id="UP000614996">
    <property type="component" value="Unassembled WGS sequence"/>
</dbReference>
<feature type="compositionally biased region" description="Low complexity" evidence="1">
    <location>
        <begin position="42"/>
        <end position="58"/>
    </location>
</feature>
<sequence>MVRSDPLGPSPPPGSAVDLTSSACTLGDGLAVGDGECDRGRAAAGPPARAGALPHPAGSSVSPSAATTNRQRCRICPTPSG</sequence>
<protein>
    <submittedName>
        <fullName evidence="2">Uncharacterized protein</fullName>
    </submittedName>
</protein>
<gene>
    <name evidence="2" type="ORF">NUM_59910</name>
</gene>
<feature type="compositionally biased region" description="Polar residues" evidence="1">
    <location>
        <begin position="59"/>
        <end position="70"/>
    </location>
</feature>
<reference evidence="3" key="1">
    <citation type="journal article" date="2021" name="Int. J. Syst. Evol. Microbiol.">
        <title>Actinocatenispora comari sp. nov., an endophytic actinomycete isolated from aerial parts of Comarum salesowianum.</title>
        <authorList>
            <person name="Oyunbileg N."/>
            <person name="Iizaka Y."/>
            <person name="Hamada M."/>
            <person name="Davaapurev B.O."/>
            <person name="Fukumoto A."/>
            <person name="Tsetseg B."/>
            <person name="Kato F."/>
            <person name="Tamura T."/>
            <person name="Batkhuu J."/>
            <person name="Anzai Y."/>
        </authorList>
    </citation>
    <scope>NUCLEOTIDE SEQUENCE [LARGE SCALE GENOMIC DNA]</scope>
    <source>
        <strain evidence="3">NUM-2625</strain>
    </source>
</reference>
<keyword evidence="3" id="KW-1185">Reference proteome</keyword>
<name>A0A8J4AK04_9ACTN</name>
<feature type="region of interest" description="Disordered" evidence="1">
    <location>
        <begin position="1"/>
        <end position="21"/>
    </location>
</feature>
<evidence type="ECO:0000313" key="2">
    <source>
        <dbReference type="EMBL" id="GIL30737.1"/>
    </source>
</evidence>
<accession>A0A8J4AK04</accession>
<feature type="region of interest" description="Disordered" evidence="1">
    <location>
        <begin position="37"/>
        <end position="81"/>
    </location>
</feature>
<dbReference type="EMBL" id="BOPO01000126">
    <property type="protein sequence ID" value="GIL30737.1"/>
    <property type="molecule type" value="Genomic_DNA"/>
</dbReference>
<proteinExistence type="predicted"/>
<dbReference type="AlphaFoldDB" id="A0A8J4AK04"/>
<comment type="caution">
    <text evidence="2">The sequence shown here is derived from an EMBL/GenBank/DDBJ whole genome shotgun (WGS) entry which is preliminary data.</text>
</comment>
<evidence type="ECO:0000313" key="3">
    <source>
        <dbReference type="Proteomes" id="UP000614996"/>
    </source>
</evidence>